<evidence type="ECO:0000313" key="1">
    <source>
        <dbReference type="EMBL" id="KRR22611.1"/>
    </source>
</evidence>
<evidence type="ECO:0000313" key="2">
    <source>
        <dbReference type="Proteomes" id="UP000052023"/>
    </source>
</evidence>
<organism evidence="1 2">
    <name type="scientific">Bradyrhizobium retamae</name>
    <dbReference type="NCBI Taxonomy" id="1300035"/>
    <lineage>
        <taxon>Bacteria</taxon>
        <taxon>Pseudomonadati</taxon>
        <taxon>Pseudomonadota</taxon>
        <taxon>Alphaproteobacteria</taxon>
        <taxon>Hyphomicrobiales</taxon>
        <taxon>Nitrobacteraceae</taxon>
        <taxon>Bradyrhizobium</taxon>
    </lineage>
</organism>
<dbReference type="AlphaFoldDB" id="A0A0R3MXU7"/>
<gene>
    <name evidence="1" type="ORF">CQ13_28650</name>
</gene>
<comment type="caution">
    <text evidence="1">The sequence shown here is derived from an EMBL/GenBank/DDBJ whole genome shotgun (WGS) entry which is preliminary data.</text>
</comment>
<proteinExistence type="predicted"/>
<accession>A0A0R3MXU7</accession>
<dbReference type="OrthoDB" id="8255593at2"/>
<dbReference type="Proteomes" id="UP000052023">
    <property type="component" value="Unassembled WGS sequence"/>
</dbReference>
<protein>
    <submittedName>
        <fullName evidence="1">Uncharacterized protein</fullName>
    </submittedName>
</protein>
<sequence>MGSASILALLLQLMGLHSVLTYHEMMGLFEIVRALGNSYRLASSGWGAIYGRFAFDFCRTIVAAIMH</sequence>
<dbReference type="EMBL" id="LLYA01000163">
    <property type="protein sequence ID" value="KRR22611.1"/>
    <property type="molecule type" value="Genomic_DNA"/>
</dbReference>
<reference evidence="1 2" key="1">
    <citation type="submission" date="2014-03" db="EMBL/GenBank/DDBJ databases">
        <title>Bradyrhizobium valentinum sp. nov., isolated from effective nodules of Lupinus mariae-josephae, a lupine endemic of basic-lime soils in Eastern Spain.</title>
        <authorList>
            <person name="Duran D."/>
            <person name="Rey L."/>
            <person name="Navarro A."/>
            <person name="Busquets A."/>
            <person name="Imperial J."/>
            <person name="Ruiz-Argueso T."/>
        </authorList>
    </citation>
    <scope>NUCLEOTIDE SEQUENCE [LARGE SCALE GENOMIC DNA]</scope>
    <source>
        <strain evidence="1 2">Ro19</strain>
    </source>
</reference>
<name>A0A0R3MXU7_9BRAD</name>
<keyword evidence="2" id="KW-1185">Reference proteome</keyword>